<accession>A0A563DGF1</accession>
<dbReference type="CDD" id="cd01700">
    <property type="entry name" value="PolY_Pol_V_umuC"/>
    <property type="match status" value="1"/>
</dbReference>
<keyword evidence="3" id="KW-0742">SOS response</keyword>
<dbReference type="InterPro" id="IPR025188">
    <property type="entry name" value="DUF4113"/>
</dbReference>
<dbReference type="RefSeq" id="WP_146292179.1">
    <property type="nucleotide sequence ID" value="NZ_SELH01000016.1"/>
</dbReference>
<dbReference type="Gene3D" id="3.40.1170.60">
    <property type="match status" value="1"/>
</dbReference>
<comment type="similarity">
    <text evidence="1">Belongs to the DNA polymerase type-Y family.</text>
</comment>
<dbReference type="Pfam" id="PF00817">
    <property type="entry name" value="IMS"/>
    <property type="match status" value="1"/>
</dbReference>
<dbReference type="InterPro" id="IPR036775">
    <property type="entry name" value="DNA_pol_Y-fam_lit_finger_sf"/>
</dbReference>
<dbReference type="InterPro" id="IPR043128">
    <property type="entry name" value="Rev_trsase/Diguanyl_cyclase"/>
</dbReference>
<dbReference type="GO" id="GO:0003887">
    <property type="term" value="F:DNA-directed DNA polymerase activity"/>
    <property type="evidence" value="ECO:0007669"/>
    <property type="project" value="UniProtKB-KW"/>
</dbReference>
<dbReference type="PANTHER" id="PTHR11076:SF33">
    <property type="entry name" value="DNA POLYMERASE KAPPA"/>
    <property type="match status" value="1"/>
</dbReference>
<keyword evidence="6" id="KW-1185">Reference proteome</keyword>
<dbReference type="Gene3D" id="3.30.1490.100">
    <property type="entry name" value="DNA polymerase, Y-family, little finger domain"/>
    <property type="match status" value="1"/>
</dbReference>
<evidence type="ECO:0000313" key="5">
    <source>
        <dbReference type="EMBL" id="TWP29152.1"/>
    </source>
</evidence>
<name>A0A563DGF1_9FLAO</name>
<dbReference type="GO" id="GO:0006281">
    <property type="term" value="P:DNA repair"/>
    <property type="evidence" value="ECO:0007669"/>
    <property type="project" value="InterPro"/>
</dbReference>
<organism evidence="5 6">
    <name type="scientific">Apibacter muscae</name>
    <dbReference type="NCBI Taxonomy" id="2509004"/>
    <lineage>
        <taxon>Bacteria</taxon>
        <taxon>Pseudomonadati</taxon>
        <taxon>Bacteroidota</taxon>
        <taxon>Flavobacteriia</taxon>
        <taxon>Flavobacteriales</taxon>
        <taxon>Weeksellaceae</taxon>
        <taxon>Apibacter</taxon>
    </lineage>
</organism>
<dbReference type="OrthoDB" id="9808813at2"/>
<dbReference type="GO" id="GO:0009432">
    <property type="term" value="P:SOS response"/>
    <property type="evidence" value="ECO:0007669"/>
    <property type="project" value="UniProtKB-KW"/>
</dbReference>
<dbReference type="Proteomes" id="UP000319499">
    <property type="component" value="Unassembled WGS sequence"/>
</dbReference>
<dbReference type="InterPro" id="IPR017961">
    <property type="entry name" value="DNA_pol_Y-fam_little_finger"/>
</dbReference>
<evidence type="ECO:0000313" key="6">
    <source>
        <dbReference type="Proteomes" id="UP000319499"/>
    </source>
</evidence>
<dbReference type="SUPFAM" id="SSF100879">
    <property type="entry name" value="Lesion bypass DNA polymerase (Y-family), little finger domain"/>
    <property type="match status" value="1"/>
</dbReference>
<protein>
    <submittedName>
        <fullName evidence="5">Y-family DNA polymerase</fullName>
    </submittedName>
</protein>
<dbReference type="Pfam" id="PF13438">
    <property type="entry name" value="DUF4113"/>
    <property type="match status" value="1"/>
</dbReference>
<feature type="domain" description="UmuC" evidence="4">
    <location>
        <begin position="2"/>
        <end position="187"/>
    </location>
</feature>
<proteinExistence type="inferred from homology"/>
<gene>
    <name evidence="5" type="ORF">ETU09_04740</name>
</gene>
<dbReference type="SUPFAM" id="SSF56672">
    <property type="entry name" value="DNA/RNA polymerases"/>
    <property type="match status" value="1"/>
</dbReference>
<comment type="caution">
    <text evidence="5">The sequence shown here is derived from an EMBL/GenBank/DDBJ whole genome shotgun (WGS) entry which is preliminary data.</text>
</comment>
<dbReference type="Gene3D" id="1.10.150.20">
    <property type="entry name" value="5' to 3' exonuclease, C-terminal subdomain"/>
    <property type="match status" value="1"/>
</dbReference>
<dbReference type="GO" id="GO:0003684">
    <property type="term" value="F:damaged DNA binding"/>
    <property type="evidence" value="ECO:0007669"/>
    <property type="project" value="InterPro"/>
</dbReference>
<dbReference type="InterPro" id="IPR001126">
    <property type="entry name" value="UmuC"/>
</dbReference>
<keyword evidence="2" id="KW-0227">DNA damage</keyword>
<dbReference type="InterPro" id="IPR043502">
    <property type="entry name" value="DNA/RNA_pol_sf"/>
</dbReference>
<dbReference type="AlphaFoldDB" id="A0A563DGF1"/>
<dbReference type="PANTHER" id="PTHR11076">
    <property type="entry name" value="DNA REPAIR POLYMERASE UMUC / TRANSFERASE FAMILY MEMBER"/>
    <property type="match status" value="1"/>
</dbReference>
<dbReference type="GO" id="GO:0042276">
    <property type="term" value="P:error-prone translesion synthesis"/>
    <property type="evidence" value="ECO:0007669"/>
    <property type="project" value="TreeGrafter"/>
</dbReference>
<dbReference type="InterPro" id="IPR050116">
    <property type="entry name" value="DNA_polymerase-Y"/>
</dbReference>
<evidence type="ECO:0000256" key="2">
    <source>
        <dbReference type="ARBA" id="ARBA00023199"/>
    </source>
</evidence>
<reference evidence="5 6" key="1">
    <citation type="submission" date="2019-02" db="EMBL/GenBank/DDBJ databases">
        <title>Apibacter muscae sp. nov.: a novel member of the house fly microbiota.</title>
        <authorList>
            <person name="Park R."/>
        </authorList>
    </citation>
    <scope>NUCLEOTIDE SEQUENCE [LARGE SCALE GENOMIC DNA]</scope>
    <source>
        <strain evidence="5 6">AL1</strain>
    </source>
</reference>
<dbReference type="Pfam" id="PF11799">
    <property type="entry name" value="IMS_C"/>
    <property type="match status" value="1"/>
</dbReference>
<evidence type="ECO:0000256" key="1">
    <source>
        <dbReference type="ARBA" id="ARBA00010945"/>
    </source>
</evidence>
<dbReference type="EMBL" id="SELH01000016">
    <property type="protein sequence ID" value="TWP29152.1"/>
    <property type="molecule type" value="Genomic_DNA"/>
</dbReference>
<evidence type="ECO:0000256" key="3">
    <source>
        <dbReference type="ARBA" id="ARBA00023236"/>
    </source>
</evidence>
<keyword evidence="2" id="KW-0741">SOS mutagenesis</keyword>
<sequence>MYALIDCNNFYASCERVFNPALNQVPICVLSNNDGCVIARSNEAKALGIPMGAPAFQYQKLFNENKVAVFSANFILYGDLSSRVMNIVKRYCKDVEVYSIDEAFMDFTGYENLDLKEHNEKLRNFIYKGVGIPTSIGIAPTKTLAKIANRIAKKYPEDTQHVYLLDSQEKIYKALKWLDIGDIWGIGRRLKKRFEARGINKALDFVNLPNTFIRQEMGIVGIRMQNELKGIPQLALDIPERKKSIATTRTFDQSTNDLKVLEERVSTFAVKCAEKLRKQKSCCNYLTVFLKTNFFRPDQQQYRPALTITLPNPENSANELAKQAKIALHKIYKKEFKYKKAGVWVSGIIPEEERQISLFTEDTYFKYKPLMKAMDAINGKYHRDLIKLASQDIRYTWKMKQEHLSKRYSTDIRDIIIVNAREN</sequence>
<dbReference type="PROSITE" id="PS50173">
    <property type="entry name" value="UMUC"/>
    <property type="match status" value="1"/>
</dbReference>
<evidence type="ECO:0000259" key="4">
    <source>
        <dbReference type="PROSITE" id="PS50173"/>
    </source>
</evidence>
<dbReference type="Gene3D" id="3.30.70.270">
    <property type="match status" value="1"/>
</dbReference>